<organism evidence="7 8">
    <name type="scientific">Thermoflexus hugenholtzii JAD2</name>
    <dbReference type="NCBI Taxonomy" id="877466"/>
    <lineage>
        <taxon>Bacteria</taxon>
        <taxon>Bacillati</taxon>
        <taxon>Chloroflexota</taxon>
        <taxon>Thermoflexia</taxon>
        <taxon>Thermoflexales</taxon>
        <taxon>Thermoflexaceae</taxon>
        <taxon>Thermoflexus</taxon>
    </lineage>
</organism>
<dbReference type="InterPro" id="IPR015422">
    <property type="entry name" value="PyrdxlP-dep_Trfase_small"/>
</dbReference>
<dbReference type="GO" id="GO:0005829">
    <property type="term" value="C:cytosol"/>
    <property type="evidence" value="ECO:0007669"/>
    <property type="project" value="TreeGrafter"/>
</dbReference>
<dbReference type="InterPro" id="IPR023603">
    <property type="entry name" value="Low_specificity_L-TA-like"/>
</dbReference>
<evidence type="ECO:0000256" key="3">
    <source>
        <dbReference type="ARBA" id="ARBA00022898"/>
    </source>
</evidence>
<evidence type="ECO:0000256" key="1">
    <source>
        <dbReference type="ARBA" id="ARBA00001933"/>
    </source>
</evidence>
<keyword evidence="3" id="KW-0663">Pyridoxal phosphate</keyword>
<dbReference type="SMR" id="A0A212QMV7"/>
<dbReference type="RefSeq" id="WP_088570373.1">
    <property type="nucleotide sequence ID" value="NZ_FYEK01000012.1"/>
</dbReference>
<accession>A0A212QMV7</accession>
<dbReference type="PANTHER" id="PTHR48097:SF9">
    <property type="entry name" value="L-THREONINE ALDOLASE"/>
    <property type="match status" value="1"/>
</dbReference>
<dbReference type="GO" id="GO:0006567">
    <property type="term" value="P:L-threonine catabolic process"/>
    <property type="evidence" value="ECO:0007669"/>
    <property type="project" value="TreeGrafter"/>
</dbReference>
<dbReference type="OrthoDB" id="9774495at2"/>
<name>A0A212QMV7_9CHLR</name>
<dbReference type="CDD" id="cd06502">
    <property type="entry name" value="TA_like"/>
    <property type="match status" value="1"/>
</dbReference>
<dbReference type="Gene3D" id="3.90.1150.10">
    <property type="entry name" value="Aspartate Aminotransferase, domain 1"/>
    <property type="match status" value="1"/>
</dbReference>
<comment type="cofactor">
    <cofactor evidence="1">
        <name>pyridoxal 5'-phosphate</name>
        <dbReference type="ChEBI" id="CHEBI:597326"/>
    </cofactor>
</comment>
<evidence type="ECO:0000313" key="7">
    <source>
        <dbReference type="EMBL" id="SNB60636.1"/>
    </source>
</evidence>
<dbReference type="NCBIfam" id="NF041359">
    <property type="entry name" value="GntG_guanitoxin"/>
    <property type="match status" value="1"/>
</dbReference>
<dbReference type="InterPro" id="IPR015424">
    <property type="entry name" value="PyrdxlP-dep_Trfase"/>
</dbReference>
<evidence type="ECO:0000313" key="8">
    <source>
        <dbReference type="Proteomes" id="UP000197025"/>
    </source>
</evidence>
<dbReference type="GO" id="GO:0006545">
    <property type="term" value="P:glycine biosynthetic process"/>
    <property type="evidence" value="ECO:0007669"/>
    <property type="project" value="TreeGrafter"/>
</dbReference>
<dbReference type="FunFam" id="3.90.1150.10:FF:000041">
    <property type="entry name" value="Low-specificity L-threonine aldolase"/>
    <property type="match status" value="1"/>
</dbReference>
<dbReference type="Pfam" id="PF01212">
    <property type="entry name" value="Beta_elim_lyase"/>
    <property type="match status" value="1"/>
</dbReference>
<evidence type="ECO:0000256" key="2">
    <source>
        <dbReference type="ARBA" id="ARBA00006966"/>
    </source>
</evidence>
<sequence>MLDGWIDLRSDTVTHPTPAMREAMARAEVGDDVFGEDPTVRRLEEVAAERMGKEAALFVASGTMANLVSLLTHCGRGDEVIVGDQAHTFLSEVGGMAALGGIHPRPVPNQPDGTLRLEDIEAAIRTEDVHHPRTRLIALENTHNRCMGAALPPDYLRAVRALADRHGLRVHIDGARIFNAAVALRVPAAELARHADTVTFCLSKGLCAPVGSLICGPAAFIREARRVRKMVGGGMRQAGVLAAAGLVALETMVDRLAEDHRRARRLAEGLAEIPGIRIEAHRVQTNIVIFELDPQLPLPEEAFLAALAERRVKILRWGPRRFRAVTHYWIDDTDIDQALRAIAEVVGQAMRGPHLS</sequence>
<reference evidence="8" key="1">
    <citation type="submission" date="2017-06" db="EMBL/GenBank/DDBJ databases">
        <authorList>
            <person name="Varghese N."/>
            <person name="Submissions S."/>
        </authorList>
    </citation>
    <scope>NUCLEOTIDE SEQUENCE [LARGE SCALE GENOMIC DNA]</scope>
    <source>
        <strain evidence="8">JAD2</strain>
    </source>
</reference>
<dbReference type="InParanoid" id="A0A212QMV7"/>
<dbReference type="PIRSF" id="PIRSF017617">
    <property type="entry name" value="Thr_aldolase"/>
    <property type="match status" value="1"/>
</dbReference>
<dbReference type="PANTHER" id="PTHR48097">
    <property type="entry name" value="L-THREONINE ALDOLASE-RELATED"/>
    <property type="match status" value="1"/>
</dbReference>
<evidence type="ECO:0000256" key="5">
    <source>
        <dbReference type="PIRSR" id="PIRSR017617-1"/>
    </source>
</evidence>
<feature type="domain" description="Aromatic amino acid beta-eliminating lyase/threonine aldolase" evidence="6">
    <location>
        <begin position="7"/>
        <end position="290"/>
    </location>
</feature>
<keyword evidence="4" id="KW-0456">Lyase</keyword>
<evidence type="ECO:0000259" key="6">
    <source>
        <dbReference type="Pfam" id="PF01212"/>
    </source>
</evidence>
<keyword evidence="8" id="KW-1185">Reference proteome</keyword>
<evidence type="ECO:0000256" key="4">
    <source>
        <dbReference type="ARBA" id="ARBA00023239"/>
    </source>
</evidence>
<dbReference type="AlphaFoldDB" id="A0A212QMV7"/>
<dbReference type="EMBL" id="FYEK01000012">
    <property type="protein sequence ID" value="SNB60636.1"/>
    <property type="molecule type" value="Genomic_DNA"/>
</dbReference>
<dbReference type="Gene3D" id="3.40.640.10">
    <property type="entry name" value="Type I PLP-dependent aspartate aminotransferase-like (Major domain)"/>
    <property type="match status" value="1"/>
</dbReference>
<dbReference type="InterPro" id="IPR001597">
    <property type="entry name" value="ArAA_b-elim_lyase/Thr_aldolase"/>
</dbReference>
<dbReference type="GO" id="GO:0008732">
    <property type="term" value="F:L-allo-threonine aldolase activity"/>
    <property type="evidence" value="ECO:0007669"/>
    <property type="project" value="TreeGrafter"/>
</dbReference>
<comment type="similarity">
    <text evidence="2">Belongs to the threonine aldolase family.</text>
</comment>
<protein>
    <submittedName>
        <fullName evidence="7">L-threonine aldolase</fullName>
    </submittedName>
</protein>
<dbReference type="InterPro" id="IPR015421">
    <property type="entry name" value="PyrdxlP-dep_Trfase_major"/>
</dbReference>
<dbReference type="SUPFAM" id="SSF53383">
    <property type="entry name" value="PLP-dependent transferases"/>
    <property type="match status" value="1"/>
</dbReference>
<gene>
    <name evidence="7" type="ORF">SAMN02746019_00025610</name>
</gene>
<proteinExistence type="inferred from homology"/>
<dbReference type="Proteomes" id="UP000197025">
    <property type="component" value="Unassembled WGS sequence"/>
</dbReference>
<dbReference type="FunFam" id="3.40.640.10:FF:000030">
    <property type="entry name" value="Low-specificity L-threonine aldolase"/>
    <property type="match status" value="1"/>
</dbReference>
<feature type="modified residue" description="N6-(pyridoxal phosphate)lysine" evidence="5">
    <location>
        <position position="204"/>
    </location>
</feature>
<dbReference type="NCBIfam" id="NF007825">
    <property type="entry name" value="PRK10534.1"/>
    <property type="match status" value="1"/>
</dbReference>